<evidence type="ECO:0000256" key="10">
    <source>
        <dbReference type="SAM" id="Phobius"/>
    </source>
</evidence>
<dbReference type="SUPFAM" id="SSF52343">
    <property type="entry name" value="Ferredoxin reductase-like, C-terminal NADP-linked domain"/>
    <property type="match status" value="1"/>
</dbReference>
<gene>
    <name evidence="12" type="ORF">Purlil1_13810</name>
</gene>
<feature type="transmembrane region" description="Helical" evidence="10">
    <location>
        <begin position="128"/>
        <end position="150"/>
    </location>
</feature>
<feature type="domain" description="FAD-binding FR-type" evidence="11">
    <location>
        <begin position="241"/>
        <end position="352"/>
    </location>
</feature>
<evidence type="ECO:0000256" key="3">
    <source>
        <dbReference type="ARBA" id="ARBA00022448"/>
    </source>
</evidence>
<evidence type="ECO:0000256" key="4">
    <source>
        <dbReference type="ARBA" id="ARBA00022692"/>
    </source>
</evidence>
<feature type="transmembrane region" description="Helical" evidence="10">
    <location>
        <begin position="189"/>
        <end position="206"/>
    </location>
</feature>
<evidence type="ECO:0000256" key="5">
    <source>
        <dbReference type="ARBA" id="ARBA00022982"/>
    </source>
</evidence>
<keyword evidence="9 10" id="KW-0472">Membrane</keyword>
<comment type="caution">
    <text evidence="12">The sequence shown here is derived from an EMBL/GenBank/DDBJ whole genome shotgun (WGS) entry which is preliminary data.</text>
</comment>
<keyword evidence="13" id="KW-1185">Reference proteome</keyword>
<keyword evidence="7" id="KW-0560">Oxidoreductase</keyword>
<dbReference type="InterPro" id="IPR039261">
    <property type="entry name" value="FNR_nucleotide-bd"/>
</dbReference>
<keyword evidence="4 10" id="KW-0812">Transmembrane</keyword>
<dbReference type="Pfam" id="PF01794">
    <property type="entry name" value="Ferric_reduct"/>
    <property type="match status" value="1"/>
</dbReference>
<sequence>MRDINSHVLVAYSLAICAVVLLLTCIHFRSELKHFRDLVRVPVLKYLVYRPAFGRRILVDWSRADVLALLAYLGVTIFCVYFKSSDLAAAGLRAANLSLIHLVLLFASPSLDAVSNALGLRWRPVRRLHATVAVMASLLLVFHVICIQVDRRPFPLEKPENLWGLVSASSLAALVLLSVPLFKRQCYELFLRLHQSLAVLFLYGLWVHLDDKPLMARVYLYSLLGICGLSSILTVLLALHRNALLSRGFSRATITQSRDVIIVTVVLARPLTVKAGQHINLSLFMPATTLQSLFQSHPFVVASWSDAPQSSLDLLIEPRRGLTNQLLNRNKTDQHSTCPSIFTGPYGISVPMGEYGVVLMIASGFGIAAQLPYLKRLLHGYNSRRIRTRRIHLVWELKSLDLPLAIERLLNSALDDDTLDDGYILQISVYVEHAKRDDKISPRANVIKGLPHWDTIVRDEVAGKYIKRVQEEAKGREDMIITVSASSGIRTELRGVVQGYMGHRVELVDLDYQPGQ</sequence>
<dbReference type="InterPro" id="IPR013130">
    <property type="entry name" value="Fe3_Rdtase_TM_dom"/>
</dbReference>
<evidence type="ECO:0000256" key="6">
    <source>
        <dbReference type="ARBA" id="ARBA00022989"/>
    </source>
</evidence>
<dbReference type="PANTHER" id="PTHR32361">
    <property type="entry name" value="FERRIC/CUPRIC REDUCTASE TRANSMEMBRANE COMPONENT"/>
    <property type="match status" value="1"/>
</dbReference>
<comment type="similarity">
    <text evidence="2">Belongs to the ferric reductase (FRE) family.</text>
</comment>
<evidence type="ECO:0000256" key="8">
    <source>
        <dbReference type="ARBA" id="ARBA00023065"/>
    </source>
</evidence>
<accession>A0ABR0BD28</accession>
<organism evidence="12 13">
    <name type="scientific">Purpureocillium lilacinum</name>
    <name type="common">Paecilomyces lilacinus</name>
    <dbReference type="NCBI Taxonomy" id="33203"/>
    <lineage>
        <taxon>Eukaryota</taxon>
        <taxon>Fungi</taxon>
        <taxon>Dikarya</taxon>
        <taxon>Ascomycota</taxon>
        <taxon>Pezizomycotina</taxon>
        <taxon>Sordariomycetes</taxon>
        <taxon>Hypocreomycetidae</taxon>
        <taxon>Hypocreales</taxon>
        <taxon>Ophiocordycipitaceae</taxon>
        <taxon>Purpureocillium</taxon>
    </lineage>
</organism>
<comment type="subcellular location">
    <subcellularLocation>
        <location evidence="1">Membrane</location>
        <topology evidence="1">Multi-pass membrane protein</topology>
    </subcellularLocation>
</comment>
<dbReference type="PROSITE" id="PS51384">
    <property type="entry name" value="FAD_FR"/>
    <property type="match status" value="1"/>
</dbReference>
<dbReference type="EMBL" id="JAWRVI010000312">
    <property type="protein sequence ID" value="KAK4068344.1"/>
    <property type="molecule type" value="Genomic_DNA"/>
</dbReference>
<proteinExistence type="inferred from homology"/>
<dbReference type="Proteomes" id="UP001287286">
    <property type="component" value="Unassembled WGS sequence"/>
</dbReference>
<keyword evidence="3" id="KW-0813">Transport</keyword>
<dbReference type="Gene3D" id="3.40.50.80">
    <property type="entry name" value="Nucleotide-binding domain of ferredoxin-NADP reductase (FNR) module"/>
    <property type="match status" value="1"/>
</dbReference>
<keyword evidence="8" id="KW-0406">Ion transport</keyword>
<evidence type="ECO:0000256" key="2">
    <source>
        <dbReference type="ARBA" id="ARBA00006278"/>
    </source>
</evidence>
<keyword evidence="6 10" id="KW-1133">Transmembrane helix</keyword>
<protein>
    <recommendedName>
        <fullName evidence="11">FAD-binding FR-type domain-containing protein</fullName>
    </recommendedName>
</protein>
<evidence type="ECO:0000313" key="13">
    <source>
        <dbReference type="Proteomes" id="UP001287286"/>
    </source>
</evidence>
<feature type="transmembrane region" description="Helical" evidence="10">
    <location>
        <begin position="355"/>
        <end position="374"/>
    </location>
</feature>
<dbReference type="PANTHER" id="PTHR32361:SF26">
    <property type="entry name" value="FAD-BINDING 8 DOMAIN-CONTAINING PROTEIN-RELATED"/>
    <property type="match status" value="1"/>
</dbReference>
<dbReference type="CDD" id="cd06186">
    <property type="entry name" value="NOX_Duox_like_FAD_NADP"/>
    <property type="match status" value="1"/>
</dbReference>
<feature type="transmembrane region" description="Helical" evidence="10">
    <location>
        <begin position="218"/>
        <end position="239"/>
    </location>
</feature>
<feature type="transmembrane region" description="Helical" evidence="10">
    <location>
        <begin position="6"/>
        <end position="26"/>
    </location>
</feature>
<dbReference type="Pfam" id="PF08022">
    <property type="entry name" value="FAD_binding_8"/>
    <property type="match status" value="1"/>
</dbReference>
<keyword evidence="5" id="KW-0249">Electron transport</keyword>
<dbReference type="InterPro" id="IPR013121">
    <property type="entry name" value="Fe_red_NAD-bd_6"/>
</dbReference>
<feature type="transmembrane region" description="Helical" evidence="10">
    <location>
        <begin position="66"/>
        <end position="84"/>
    </location>
</feature>
<evidence type="ECO:0000256" key="9">
    <source>
        <dbReference type="ARBA" id="ARBA00023136"/>
    </source>
</evidence>
<evidence type="ECO:0000256" key="7">
    <source>
        <dbReference type="ARBA" id="ARBA00023002"/>
    </source>
</evidence>
<feature type="transmembrane region" description="Helical" evidence="10">
    <location>
        <begin position="162"/>
        <end position="182"/>
    </location>
</feature>
<dbReference type="InterPro" id="IPR017927">
    <property type="entry name" value="FAD-bd_FR_type"/>
</dbReference>
<evidence type="ECO:0000313" key="12">
    <source>
        <dbReference type="EMBL" id="KAK4068344.1"/>
    </source>
</evidence>
<name>A0ABR0BD28_PURLI</name>
<evidence type="ECO:0000259" key="11">
    <source>
        <dbReference type="PROSITE" id="PS51384"/>
    </source>
</evidence>
<dbReference type="InterPro" id="IPR013112">
    <property type="entry name" value="FAD-bd_8"/>
</dbReference>
<reference evidence="12 13" key="1">
    <citation type="journal article" date="2024" name="Microbiol. Resour. Announc.">
        <title>Genome annotations for the ascomycete fungi Trichoderma harzianum, Trichoderma aggressivum, and Purpureocillium lilacinum.</title>
        <authorList>
            <person name="Beijen E.P.W."/>
            <person name="Ohm R.A."/>
        </authorList>
    </citation>
    <scope>NUCLEOTIDE SEQUENCE [LARGE SCALE GENOMIC DNA]</scope>
    <source>
        <strain evidence="12 13">CBS 150709</strain>
    </source>
</reference>
<dbReference type="InterPro" id="IPR051410">
    <property type="entry name" value="Ferric/Cupric_Reductase"/>
</dbReference>
<evidence type="ECO:0000256" key="1">
    <source>
        <dbReference type="ARBA" id="ARBA00004141"/>
    </source>
</evidence>
<dbReference type="Pfam" id="PF08030">
    <property type="entry name" value="NAD_binding_6"/>
    <property type="match status" value="1"/>
</dbReference>